<sequence>MKIVATNKKAYHDFEIIEKYEAGIVLAGSEVKAIRAGRVNLKDSFIKFVKGEPYVFGMHISHLDSANPHFKPDEKRPRKLLLHKKEIAKLIGKTSEKGYTLIPLKLYFNNKNIAKLEIALAKGKTLHDKRETLKKKILDREAKAAMKNY</sequence>
<gene>
    <name evidence="3" type="primary">smpB</name>
    <name evidence="4" type="ORF">SAMN05660197_0029</name>
</gene>
<dbReference type="InterPro" id="IPR000037">
    <property type="entry name" value="SsrA-bd_prot"/>
</dbReference>
<dbReference type="EMBL" id="FWWZ01000001">
    <property type="protein sequence ID" value="SMC08282.1"/>
    <property type="molecule type" value="Genomic_DNA"/>
</dbReference>
<evidence type="ECO:0000256" key="1">
    <source>
        <dbReference type="ARBA" id="ARBA00022490"/>
    </source>
</evidence>
<dbReference type="RefSeq" id="WP_084274564.1">
    <property type="nucleotide sequence ID" value="NZ_AP026671.1"/>
</dbReference>
<dbReference type="NCBIfam" id="TIGR00086">
    <property type="entry name" value="smpB"/>
    <property type="match status" value="1"/>
</dbReference>
<dbReference type="NCBIfam" id="NF003843">
    <property type="entry name" value="PRK05422.1"/>
    <property type="match status" value="1"/>
</dbReference>
<dbReference type="PANTHER" id="PTHR30308">
    <property type="entry name" value="TMRNA-BINDING COMPONENT OF TRANS-TRANSLATION TAGGING COMPLEX"/>
    <property type="match status" value="1"/>
</dbReference>
<dbReference type="CDD" id="cd09294">
    <property type="entry name" value="SmpB"/>
    <property type="match status" value="1"/>
</dbReference>
<dbReference type="STRING" id="1069081.SAMN05660197_0029"/>
<evidence type="ECO:0000313" key="5">
    <source>
        <dbReference type="Proteomes" id="UP000192602"/>
    </source>
</evidence>
<proteinExistence type="inferred from homology"/>
<organism evidence="4 5">
    <name type="scientific">Nitratiruptor tergarcus DSM 16512</name>
    <dbReference type="NCBI Taxonomy" id="1069081"/>
    <lineage>
        <taxon>Bacteria</taxon>
        <taxon>Pseudomonadati</taxon>
        <taxon>Campylobacterota</taxon>
        <taxon>Epsilonproteobacteria</taxon>
        <taxon>Nautiliales</taxon>
        <taxon>Nitratiruptoraceae</taxon>
        <taxon>Nitratiruptor</taxon>
    </lineage>
</organism>
<evidence type="ECO:0000313" key="4">
    <source>
        <dbReference type="EMBL" id="SMC08282.1"/>
    </source>
</evidence>
<accession>A0A1W1WPZ3</accession>
<dbReference type="Pfam" id="PF01668">
    <property type="entry name" value="SmpB"/>
    <property type="match status" value="1"/>
</dbReference>
<protein>
    <recommendedName>
        <fullName evidence="3">SsrA-binding protein</fullName>
    </recommendedName>
    <alternativeName>
        <fullName evidence="3">Small protein B</fullName>
    </alternativeName>
</protein>
<dbReference type="OrthoDB" id="9805462at2"/>
<keyword evidence="2 3" id="KW-0694">RNA-binding</keyword>
<dbReference type="Proteomes" id="UP000192602">
    <property type="component" value="Unassembled WGS sequence"/>
</dbReference>
<keyword evidence="1 3" id="KW-0963">Cytoplasm</keyword>
<dbReference type="HAMAP" id="MF_00023">
    <property type="entry name" value="SmpB"/>
    <property type="match status" value="1"/>
</dbReference>
<comment type="function">
    <text evidence="3">Required for rescue of stalled ribosomes mediated by trans-translation. Binds to transfer-messenger RNA (tmRNA), required for stable association of tmRNA with ribosomes. tmRNA and SmpB together mimic tRNA shape, replacing the anticodon stem-loop with SmpB. tmRNA is encoded by the ssrA gene; the 2 termini fold to resemble tRNA(Ala) and it encodes a 'tag peptide', a short internal open reading frame. During trans-translation Ala-aminoacylated tmRNA acts like a tRNA, entering the A-site of stalled ribosomes, displacing the stalled mRNA. The ribosome then switches to translate the ORF on the tmRNA; the nascent peptide is terminated with the 'tag peptide' encoded by the tmRNA and targeted for degradation. The ribosome is freed to recommence translation, which seems to be the essential function of trans-translation.</text>
</comment>
<dbReference type="InterPro" id="IPR023620">
    <property type="entry name" value="SmpB"/>
</dbReference>
<dbReference type="PANTHER" id="PTHR30308:SF2">
    <property type="entry name" value="SSRA-BINDING PROTEIN"/>
    <property type="match status" value="1"/>
</dbReference>
<dbReference type="GO" id="GO:0005829">
    <property type="term" value="C:cytosol"/>
    <property type="evidence" value="ECO:0007669"/>
    <property type="project" value="TreeGrafter"/>
</dbReference>
<dbReference type="InterPro" id="IPR020081">
    <property type="entry name" value="SsrA-bd_prot_CS"/>
</dbReference>
<keyword evidence="5" id="KW-1185">Reference proteome</keyword>
<dbReference type="GO" id="GO:0003723">
    <property type="term" value="F:RNA binding"/>
    <property type="evidence" value="ECO:0007669"/>
    <property type="project" value="UniProtKB-UniRule"/>
</dbReference>
<dbReference type="SUPFAM" id="SSF74982">
    <property type="entry name" value="Small protein B (SmpB)"/>
    <property type="match status" value="1"/>
</dbReference>
<comment type="similarity">
    <text evidence="3">Belongs to the SmpB family.</text>
</comment>
<evidence type="ECO:0000256" key="3">
    <source>
        <dbReference type="HAMAP-Rule" id="MF_00023"/>
    </source>
</evidence>
<comment type="subcellular location">
    <subcellularLocation>
        <location evidence="3">Cytoplasm</location>
    </subcellularLocation>
    <text evidence="3">The tmRNA-SmpB complex associates with stalled 70S ribosomes.</text>
</comment>
<dbReference type="PROSITE" id="PS01317">
    <property type="entry name" value="SSRP"/>
    <property type="match status" value="1"/>
</dbReference>
<reference evidence="5" key="1">
    <citation type="submission" date="2017-04" db="EMBL/GenBank/DDBJ databases">
        <authorList>
            <person name="Varghese N."/>
            <person name="Submissions S."/>
        </authorList>
    </citation>
    <scope>NUCLEOTIDE SEQUENCE [LARGE SCALE GENOMIC DNA]</scope>
    <source>
        <strain evidence="5">DSM 16512</strain>
    </source>
</reference>
<dbReference type="AlphaFoldDB" id="A0A1W1WPZ3"/>
<evidence type="ECO:0000256" key="2">
    <source>
        <dbReference type="ARBA" id="ARBA00022884"/>
    </source>
</evidence>
<dbReference type="Gene3D" id="2.40.280.10">
    <property type="match status" value="1"/>
</dbReference>
<name>A0A1W1WPZ3_9BACT</name>
<dbReference type="GO" id="GO:0070929">
    <property type="term" value="P:trans-translation"/>
    <property type="evidence" value="ECO:0007669"/>
    <property type="project" value="UniProtKB-UniRule"/>
</dbReference>
<dbReference type="GO" id="GO:0070930">
    <property type="term" value="P:trans-translation-dependent protein tagging"/>
    <property type="evidence" value="ECO:0007669"/>
    <property type="project" value="TreeGrafter"/>
</dbReference>